<dbReference type="GO" id="GO:0007165">
    <property type="term" value="P:signal transduction"/>
    <property type="evidence" value="ECO:0007669"/>
    <property type="project" value="TreeGrafter"/>
</dbReference>
<accession>A0A3M7M6S3</accession>
<proteinExistence type="predicted"/>
<dbReference type="InterPro" id="IPR052751">
    <property type="entry name" value="Plant_MAPKKK"/>
</dbReference>
<feature type="domain" description="Protein kinase" evidence="1">
    <location>
        <begin position="1"/>
        <end position="297"/>
    </location>
</feature>
<dbReference type="InterPro" id="IPR011009">
    <property type="entry name" value="Kinase-like_dom_sf"/>
</dbReference>
<dbReference type="Gene3D" id="1.10.510.10">
    <property type="entry name" value="Transferase(Phosphotransferase) domain 1"/>
    <property type="match status" value="1"/>
</dbReference>
<gene>
    <name evidence="2" type="ORF">GMOD_00000258</name>
</gene>
<dbReference type="AlphaFoldDB" id="A0A3M7M6S3"/>
<organism evidence="2 3">
    <name type="scientific">Pyrenophora seminiperda CCB06</name>
    <dbReference type="NCBI Taxonomy" id="1302712"/>
    <lineage>
        <taxon>Eukaryota</taxon>
        <taxon>Fungi</taxon>
        <taxon>Dikarya</taxon>
        <taxon>Ascomycota</taxon>
        <taxon>Pezizomycotina</taxon>
        <taxon>Dothideomycetes</taxon>
        <taxon>Pleosporomycetidae</taxon>
        <taxon>Pleosporales</taxon>
        <taxon>Pleosporineae</taxon>
        <taxon>Pleosporaceae</taxon>
        <taxon>Pyrenophora</taxon>
    </lineage>
</organism>
<dbReference type="SMART" id="SM00220">
    <property type="entry name" value="S_TKc"/>
    <property type="match status" value="1"/>
</dbReference>
<dbReference type="EMBL" id="KE747824">
    <property type="protein sequence ID" value="RMZ70197.1"/>
    <property type="molecule type" value="Genomic_DNA"/>
</dbReference>
<dbReference type="GO" id="GO:0005524">
    <property type="term" value="F:ATP binding"/>
    <property type="evidence" value="ECO:0007669"/>
    <property type="project" value="InterPro"/>
</dbReference>
<name>A0A3M7M6S3_9PLEO</name>
<dbReference type="SUPFAM" id="SSF56112">
    <property type="entry name" value="Protein kinase-like (PK-like)"/>
    <property type="match status" value="1"/>
</dbReference>
<dbReference type="PANTHER" id="PTHR48011:SF4">
    <property type="entry name" value="MITOGEN-ACTIVATED PROTEIN KINASE KINASE KINASE 19"/>
    <property type="match status" value="1"/>
</dbReference>
<dbReference type="InterPro" id="IPR000719">
    <property type="entry name" value="Prot_kinase_dom"/>
</dbReference>
<sequence>MTPELSLDILNRNKQMAKRKITATGDAGHRAKRTRPTEAFVWKLRAWNLKQSITDKVSLMASRTEAKVFVVKKVIETHQDVHPPEIAILALLPDCNRVVKPIFYSHADPDPQHGTAIFQHYPMKDIQQWKEQEFDMKNQKPISRYGTFRWQPPENTTEGINTEAADVWALGACVHFLATGKAPVTIEESRAFADAQYRANNGQHPASVQEFNLVAWYYDAHAPRRIIPINLTKDEHHQRGLGLSIEEKRSQAIGPEYYQYSDELNDWMMQCLNFRPSERPNTSQLTHGMGIQAVDMLRKMGGKSALVDMEAKFGVGTQDDWRAQS</sequence>
<dbReference type="Proteomes" id="UP000265663">
    <property type="component" value="Unassembled WGS sequence"/>
</dbReference>
<keyword evidence="3" id="KW-1185">Reference proteome</keyword>
<dbReference type="OrthoDB" id="310217at2759"/>
<reference evidence="2 3" key="1">
    <citation type="journal article" date="2014" name="PLoS ONE">
        <title>De novo Genome Assembly of the Fungal Plant Pathogen Pyrenophora semeniperda.</title>
        <authorList>
            <person name="Soliai M.M."/>
            <person name="Meyer S.E."/>
            <person name="Udall J.A."/>
            <person name="Elzinga D.E."/>
            <person name="Hermansen R.A."/>
            <person name="Bodily P.M."/>
            <person name="Hart A.A."/>
            <person name="Coleman C.E."/>
        </authorList>
    </citation>
    <scope>NUCLEOTIDE SEQUENCE [LARGE SCALE GENOMIC DNA]</scope>
    <source>
        <strain evidence="2 3">CCB06</strain>
        <tissue evidence="2">Mycelium</tissue>
    </source>
</reference>
<protein>
    <submittedName>
        <fullName evidence="2">Serine threonine kinase</fullName>
    </submittedName>
</protein>
<keyword evidence="2" id="KW-0808">Transferase</keyword>
<evidence type="ECO:0000313" key="2">
    <source>
        <dbReference type="EMBL" id="RMZ70197.1"/>
    </source>
</evidence>
<evidence type="ECO:0000259" key="1">
    <source>
        <dbReference type="PROSITE" id="PS50011"/>
    </source>
</evidence>
<dbReference type="PANTHER" id="PTHR48011">
    <property type="entry name" value="CCR4-NOT TRANSCRIPTIONAL COMPLEX SUBUNIT CAF120-RELATED"/>
    <property type="match status" value="1"/>
</dbReference>
<dbReference type="GO" id="GO:0004672">
    <property type="term" value="F:protein kinase activity"/>
    <property type="evidence" value="ECO:0007669"/>
    <property type="project" value="InterPro"/>
</dbReference>
<evidence type="ECO:0000313" key="3">
    <source>
        <dbReference type="Proteomes" id="UP000265663"/>
    </source>
</evidence>
<keyword evidence="2" id="KW-0418">Kinase</keyword>
<dbReference type="PROSITE" id="PS50011">
    <property type="entry name" value="PROTEIN_KINASE_DOM"/>
    <property type="match status" value="1"/>
</dbReference>